<evidence type="ECO:0000256" key="1">
    <source>
        <dbReference type="SAM" id="SignalP"/>
    </source>
</evidence>
<evidence type="ECO:0000313" key="2">
    <source>
        <dbReference type="EMBL" id="GEP67856.1"/>
    </source>
</evidence>
<proteinExistence type="predicted"/>
<comment type="caution">
    <text evidence="2">The sequence shown here is derived from an EMBL/GenBank/DDBJ whole genome shotgun (WGS) entry which is preliminary data.</text>
</comment>
<dbReference type="Proteomes" id="UP000321798">
    <property type="component" value="Unassembled WGS sequence"/>
</dbReference>
<feature type="signal peptide" evidence="1">
    <location>
        <begin position="1"/>
        <end position="22"/>
    </location>
</feature>
<evidence type="ECO:0000313" key="3">
    <source>
        <dbReference type="Proteomes" id="UP000321798"/>
    </source>
</evidence>
<dbReference type="OrthoDB" id="3742379at2"/>
<feature type="chain" id="PRO_5038948020" description="ATP/GTP-binding protein" evidence="1">
    <location>
        <begin position="23"/>
        <end position="299"/>
    </location>
</feature>
<dbReference type="EMBL" id="BKAL01000002">
    <property type="protein sequence ID" value="GEP67856.1"/>
    <property type="molecule type" value="Genomic_DNA"/>
</dbReference>
<keyword evidence="3" id="KW-1185">Reference proteome</keyword>
<sequence>MLTALAVAAGLALMAPSTVVPSGVSCSPNTTFCVIDVEQPGTPGDPGGGGSSLDPVIERRCVVSQTGQAVTCEGPLGWFNDADDCYWRLLEHQPPETDPIWGGRYPEGAIYAVSCAATRPGGSDGWVWSATEPPGYGGVGVTPAQLAQQAISRMELSGPAIRMTIDGDESGVVGVPLWLWTEVGPTTWGPNSATASVPGLSVTATAQARRIVWSMGDGRSETCAGPGTPYYAGGITSPTCQHIYEKASAGQPDGAYPVTATTTWDVTWSGGGASGSLSVTRQSTASVRIGEVQVLITQE</sequence>
<dbReference type="AlphaFoldDB" id="A0A512P9I2"/>
<gene>
    <name evidence="2" type="ORF">CSO01_05710</name>
</gene>
<keyword evidence="1" id="KW-0732">Signal</keyword>
<protein>
    <recommendedName>
        <fullName evidence="4">ATP/GTP-binding protein</fullName>
    </recommendedName>
</protein>
<reference evidence="2 3" key="1">
    <citation type="submission" date="2019-07" db="EMBL/GenBank/DDBJ databases">
        <title>Whole genome shotgun sequence of Cellulomonas soli NBRC 109434.</title>
        <authorList>
            <person name="Hosoyama A."/>
            <person name="Uohara A."/>
            <person name="Ohji S."/>
            <person name="Ichikawa N."/>
        </authorList>
    </citation>
    <scope>NUCLEOTIDE SEQUENCE [LARGE SCALE GENOMIC DNA]</scope>
    <source>
        <strain evidence="2 3">NBRC 109434</strain>
    </source>
</reference>
<accession>A0A512P9I2</accession>
<dbReference type="RefSeq" id="WP_146951646.1">
    <property type="nucleotide sequence ID" value="NZ_BKAL01000002.1"/>
</dbReference>
<name>A0A512P9I2_9CELL</name>
<evidence type="ECO:0008006" key="4">
    <source>
        <dbReference type="Google" id="ProtNLM"/>
    </source>
</evidence>
<organism evidence="2 3">
    <name type="scientific">Cellulomonas soli</name>
    <dbReference type="NCBI Taxonomy" id="931535"/>
    <lineage>
        <taxon>Bacteria</taxon>
        <taxon>Bacillati</taxon>
        <taxon>Actinomycetota</taxon>
        <taxon>Actinomycetes</taxon>
        <taxon>Micrococcales</taxon>
        <taxon>Cellulomonadaceae</taxon>
        <taxon>Cellulomonas</taxon>
    </lineage>
</organism>